<dbReference type="Pfam" id="PF00126">
    <property type="entry name" value="HTH_1"/>
    <property type="match status" value="1"/>
</dbReference>
<dbReference type="FunFam" id="1.10.10.10:FF:000001">
    <property type="entry name" value="LysR family transcriptional regulator"/>
    <property type="match status" value="1"/>
</dbReference>
<evidence type="ECO:0000256" key="3">
    <source>
        <dbReference type="ARBA" id="ARBA00023125"/>
    </source>
</evidence>
<feature type="domain" description="HTH lysR-type" evidence="5">
    <location>
        <begin position="1"/>
        <end position="53"/>
    </location>
</feature>
<keyword evidence="2" id="KW-0805">Transcription regulation</keyword>
<keyword evidence="7" id="KW-1185">Reference proteome</keyword>
<dbReference type="Pfam" id="PF03466">
    <property type="entry name" value="LysR_substrate"/>
    <property type="match status" value="1"/>
</dbReference>
<dbReference type="CDD" id="cd08472">
    <property type="entry name" value="PBP2_CrgA_like_3"/>
    <property type="match status" value="1"/>
</dbReference>
<reference evidence="6 7" key="1">
    <citation type="submission" date="2020-08" db="EMBL/GenBank/DDBJ databases">
        <title>Genomic Encyclopedia of Type Strains, Phase IV (KMG-IV): sequencing the most valuable type-strain genomes for metagenomic binning, comparative biology and taxonomic classification.</title>
        <authorList>
            <person name="Goeker M."/>
        </authorList>
    </citation>
    <scope>NUCLEOTIDE SEQUENCE [LARGE SCALE GENOMIC DNA]</scope>
    <source>
        <strain evidence="6 7">DSM 103336</strain>
    </source>
</reference>
<dbReference type="SUPFAM" id="SSF46785">
    <property type="entry name" value="Winged helix' DNA-binding domain"/>
    <property type="match status" value="1"/>
</dbReference>
<dbReference type="Gene3D" id="3.40.190.290">
    <property type="match status" value="1"/>
</dbReference>
<dbReference type="SUPFAM" id="SSF53850">
    <property type="entry name" value="Periplasmic binding protein-like II"/>
    <property type="match status" value="1"/>
</dbReference>
<dbReference type="RefSeq" id="WP_232477367.1">
    <property type="nucleotide sequence ID" value="NZ_JACIJR010000007.1"/>
</dbReference>
<keyword evidence="4" id="KW-0804">Transcription</keyword>
<evidence type="ECO:0000256" key="2">
    <source>
        <dbReference type="ARBA" id="ARBA00023015"/>
    </source>
</evidence>
<protein>
    <submittedName>
        <fullName evidence="6">DNA-binding transcriptional LysR family regulator</fullName>
    </submittedName>
</protein>
<dbReference type="InterPro" id="IPR005119">
    <property type="entry name" value="LysR_subst-bd"/>
</dbReference>
<dbReference type="PANTHER" id="PTHR30537">
    <property type="entry name" value="HTH-TYPE TRANSCRIPTIONAL REGULATOR"/>
    <property type="match status" value="1"/>
</dbReference>
<dbReference type="Proteomes" id="UP000546701">
    <property type="component" value="Unassembled WGS sequence"/>
</dbReference>
<comment type="caution">
    <text evidence="6">The sequence shown here is derived from an EMBL/GenBank/DDBJ whole genome shotgun (WGS) entry which is preliminary data.</text>
</comment>
<dbReference type="GO" id="GO:0003700">
    <property type="term" value="F:DNA-binding transcription factor activity"/>
    <property type="evidence" value="ECO:0007669"/>
    <property type="project" value="InterPro"/>
</dbReference>
<dbReference type="InterPro" id="IPR036390">
    <property type="entry name" value="WH_DNA-bd_sf"/>
</dbReference>
<dbReference type="Gene3D" id="1.10.10.10">
    <property type="entry name" value="Winged helix-like DNA-binding domain superfamily/Winged helix DNA-binding domain"/>
    <property type="match status" value="1"/>
</dbReference>
<dbReference type="GO" id="GO:0006351">
    <property type="term" value="P:DNA-templated transcription"/>
    <property type="evidence" value="ECO:0007669"/>
    <property type="project" value="TreeGrafter"/>
</dbReference>
<keyword evidence="3 6" id="KW-0238">DNA-binding</keyword>
<dbReference type="InterPro" id="IPR000847">
    <property type="entry name" value="LysR_HTH_N"/>
</dbReference>
<evidence type="ECO:0000256" key="4">
    <source>
        <dbReference type="ARBA" id="ARBA00023163"/>
    </source>
</evidence>
<evidence type="ECO:0000313" key="7">
    <source>
        <dbReference type="Proteomes" id="UP000546701"/>
    </source>
</evidence>
<name>A0A7W9BUJ0_9SPHN</name>
<dbReference type="AlphaFoldDB" id="A0A7W9BUJ0"/>
<dbReference type="EMBL" id="JACIJR010000007">
    <property type="protein sequence ID" value="MBB5730378.1"/>
    <property type="molecule type" value="Genomic_DNA"/>
</dbReference>
<sequence length="291" mass="32335">MRLFVRIVERRSFTVAAQDIGVPRSTVTQVIKQLEERLGVRLLQRTTRVVSPTLDGEAYARRCIAILAEIENAEGAFGGAKPKGVLRIEVQGAIARHFLLPGLPDFLAMYPDLEIIMSEGERWVDVVREGIDVVLRYGQLADSDMIARRVMVMHRMTCATPAYLERFGKPEGIDDLEGHRMIGLRSLTTGQLAPLQFAIRDDYRTITLPAPVSVTGTESYLATALLGFGIFQVPHFHAKKHLATGALLPILPDNLPPSVPVSLLYPPSRQLSPRVRVFMDWATRRLGNEGS</sequence>
<dbReference type="PANTHER" id="PTHR30537:SF72">
    <property type="entry name" value="LYSR FAMILY TRANSCRIPTIONAL REGULATOR"/>
    <property type="match status" value="1"/>
</dbReference>
<accession>A0A7W9BUJ0</accession>
<proteinExistence type="inferred from homology"/>
<organism evidence="6 7">
    <name type="scientific">Sphingomonas prati</name>
    <dbReference type="NCBI Taxonomy" id="1843237"/>
    <lineage>
        <taxon>Bacteria</taxon>
        <taxon>Pseudomonadati</taxon>
        <taxon>Pseudomonadota</taxon>
        <taxon>Alphaproteobacteria</taxon>
        <taxon>Sphingomonadales</taxon>
        <taxon>Sphingomonadaceae</taxon>
        <taxon>Sphingomonas</taxon>
    </lineage>
</organism>
<evidence type="ECO:0000313" key="6">
    <source>
        <dbReference type="EMBL" id="MBB5730378.1"/>
    </source>
</evidence>
<dbReference type="InterPro" id="IPR036388">
    <property type="entry name" value="WH-like_DNA-bd_sf"/>
</dbReference>
<dbReference type="PROSITE" id="PS50931">
    <property type="entry name" value="HTH_LYSR"/>
    <property type="match status" value="1"/>
</dbReference>
<dbReference type="GO" id="GO:0043565">
    <property type="term" value="F:sequence-specific DNA binding"/>
    <property type="evidence" value="ECO:0007669"/>
    <property type="project" value="TreeGrafter"/>
</dbReference>
<comment type="similarity">
    <text evidence="1">Belongs to the LysR transcriptional regulatory family.</text>
</comment>
<evidence type="ECO:0000259" key="5">
    <source>
        <dbReference type="PROSITE" id="PS50931"/>
    </source>
</evidence>
<dbReference type="InterPro" id="IPR058163">
    <property type="entry name" value="LysR-type_TF_proteobact-type"/>
</dbReference>
<gene>
    <name evidence="6" type="ORF">FHS99_002881</name>
</gene>
<evidence type="ECO:0000256" key="1">
    <source>
        <dbReference type="ARBA" id="ARBA00009437"/>
    </source>
</evidence>